<proteinExistence type="predicted"/>
<dbReference type="InterPro" id="IPR000719">
    <property type="entry name" value="Prot_kinase_dom"/>
</dbReference>
<protein>
    <recommendedName>
        <fullName evidence="1">Protein kinase domain-containing protein</fullName>
    </recommendedName>
</protein>
<gene>
    <name evidence="2" type="ORF">M9Y10_024941</name>
</gene>
<dbReference type="EMBL" id="JAPFFF010000034">
    <property type="protein sequence ID" value="KAK8843865.1"/>
    <property type="molecule type" value="Genomic_DNA"/>
</dbReference>
<comment type="caution">
    <text evidence="2">The sequence shown here is derived from an EMBL/GenBank/DDBJ whole genome shotgun (WGS) entry which is preliminary data.</text>
</comment>
<evidence type="ECO:0000313" key="3">
    <source>
        <dbReference type="Proteomes" id="UP001470230"/>
    </source>
</evidence>
<dbReference type="Pfam" id="PF00069">
    <property type="entry name" value="Pkinase"/>
    <property type="match status" value="1"/>
</dbReference>
<organism evidence="2 3">
    <name type="scientific">Tritrichomonas musculus</name>
    <dbReference type="NCBI Taxonomy" id="1915356"/>
    <lineage>
        <taxon>Eukaryota</taxon>
        <taxon>Metamonada</taxon>
        <taxon>Parabasalia</taxon>
        <taxon>Tritrichomonadida</taxon>
        <taxon>Tritrichomonadidae</taxon>
        <taxon>Tritrichomonas</taxon>
    </lineage>
</organism>
<accession>A0ABR2HCV5</accession>
<name>A0ABR2HCV5_9EUKA</name>
<reference evidence="2 3" key="1">
    <citation type="submission" date="2024-04" db="EMBL/GenBank/DDBJ databases">
        <title>Tritrichomonas musculus Genome.</title>
        <authorList>
            <person name="Alves-Ferreira E."/>
            <person name="Grigg M."/>
            <person name="Lorenzi H."/>
            <person name="Galac M."/>
        </authorList>
    </citation>
    <scope>NUCLEOTIDE SEQUENCE [LARGE SCALE GENOMIC DNA]</scope>
    <source>
        <strain evidence="2 3">EAF2021</strain>
    </source>
</reference>
<feature type="domain" description="Protein kinase" evidence="1">
    <location>
        <begin position="1"/>
        <end position="267"/>
    </location>
</feature>
<feature type="domain" description="Protein kinase" evidence="1">
    <location>
        <begin position="310"/>
        <end position="582"/>
    </location>
</feature>
<dbReference type="Proteomes" id="UP001470230">
    <property type="component" value="Unassembled WGS sequence"/>
</dbReference>
<dbReference type="Gene3D" id="1.10.510.10">
    <property type="entry name" value="Transferase(Phosphotransferase) domain 1"/>
    <property type="match status" value="2"/>
</dbReference>
<dbReference type="InterPro" id="IPR008271">
    <property type="entry name" value="Ser/Thr_kinase_AS"/>
</dbReference>
<dbReference type="SUPFAM" id="SSF56112">
    <property type="entry name" value="Protein kinase-like (PK-like)"/>
    <property type="match status" value="2"/>
</dbReference>
<keyword evidence="3" id="KW-1185">Reference proteome</keyword>
<dbReference type="SMART" id="SM00220">
    <property type="entry name" value="S_TKc"/>
    <property type="match status" value="1"/>
</dbReference>
<dbReference type="PROSITE" id="PS00108">
    <property type="entry name" value="PROTEIN_KINASE_ST"/>
    <property type="match status" value="1"/>
</dbReference>
<dbReference type="InterPro" id="IPR011009">
    <property type="entry name" value="Kinase-like_dom_sf"/>
</dbReference>
<dbReference type="PANTHER" id="PTHR23257">
    <property type="entry name" value="SERINE-THREONINE PROTEIN KINASE"/>
    <property type="match status" value="1"/>
</dbReference>
<sequence length="606" mass="70672">MSNTDFLDKNTFDQISKQIILNKTNNKKYYLSKFHLPTIFGISDDSYWFYDNPPFLKMNGIVEILYNKKHFQEKNYAAVEFMENGKVIDSIQKLNSTTKSKIIFGVASIMAKLHKKNIIHLNLIDNIYLDDKMEPRIQISGESIVSQSGETLFNEHGANYWFCSANQYTPEMDTLGEFSVSFKNDVFIYGIFLYQLLSKEKYCYEIQCKDRYCTRYMKFIRNGRRAELGEEIPRRYRELIENCWNQDPDERMTFEEITAKLLNDDFCAIDEDVDLDDLHDYQQRIMNDTEEEFDHSNNYFIDEDEEKKFHTNIGQIGDGSTSVTYKIVDTRSNIPMCKKVIKYRNGQTTIKDAQNALKEFNVLYSIDHPCICRSLYLNIAEPIDIVVNGKKQTVTTIALFLEFEEYTLNEVLTWNINNTFRTRIVVDIAHAMKYLHEKGMMHRDLKIENIMLNSLFETKLVDFGYVKISESVLNEYSFVGDSLTKGIGTFAYMSPEMVNEEDYDNKTDVYSFGVILYRLFYGSLPKQSMKDKTNGVKIAIKNPTPPVSDFCADLIKKCLEPSPSKRPSFSKILQLMREKSFMLATDVDPSLIKKHDDELEKIESNK</sequence>
<evidence type="ECO:0000313" key="2">
    <source>
        <dbReference type="EMBL" id="KAK8843865.1"/>
    </source>
</evidence>
<dbReference type="PANTHER" id="PTHR23257:SF969">
    <property type="entry name" value="INTEGRIN-LINKED PROTEIN KINASE"/>
    <property type="match status" value="1"/>
</dbReference>
<dbReference type="PROSITE" id="PS50011">
    <property type="entry name" value="PROTEIN_KINASE_DOM"/>
    <property type="match status" value="2"/>
</dbReference>
<dbReference type="InterPro" id="IPR050167">
    <property type="entry name" value="Ser_Thr_protein_kinase"/>
</dbReference>
<evidence type="ECO:0000259" key="1">
    <source>
        <dbReference type="PROSITE" id="PS50011"/>
    </source>
</evidence>
<dbReference type="InterPro" id="IPR001245">
    <property type="entry name" value="Ser-Thr/Tyr_kinase_cat_dom"/>
</dbReference>
<dbReference type="Pfam" id="PF07714">
    <property type="entry name" value="PK_Tyr_Ser-Thr"/>
    <property type="match status" value="1"/>
</dbReference>